<accession>A0AAW1J4I8</accession>
<name>A0AAW1J4I8_SAPOF</name>
<keyword evidence="2" id="KW-1185">Reference proteome</keyword>
<reference evidence="1" key="1">
    <citation type="submission" date="2024-03" db="EMBL/GenBank/DDBJ databases">
        <title>WGS assembly of Saponaria officinalis var. Norfolk2.</title>
        <authorList>
            <person name="Jenkins J."/>
            <person name="Shu S."/>
            <person name="Grimwood J."/>
            <person name="Barry K."/>
            <person name="Goodstein D."/>
            <person name="Schmutz J."/>
            <person name="Leebens-Mack J."/>
            <person name="Osbourn A."/>
        </authorList>
    </citation>
    <scope>NUCLEOTIDE SEQUENCE [LARGE SCALE GENOMIC DNA]</scope>
    <source>
        <strain evidence="1">JIC</strain>
    </source>
</reference>
<protein>
    <submittedName>
        <fullName evidence="1">Uncharacterized protein</fullName>
    </submittedName>
</protein>
<evidence type="ECO:0000313" key="2">
    <source>
        <dbReference type="Proteomes" id="UP001443914"/>
    </source>
</evidence>
<dbReference type="AlphaFoldDB" id="A0AAW1J4I8"/>
<sequence length="363" mass="41308">MASTSDLNTFDKLYNSLSPYRMMEQILDFALLSKIILSYKIDCLNSFYDQLVEGLWTKYPNGYFYKVDDCREKFAYVVVNENFEADVQKSLEKLRSFSVARKVFDETSDQILSLNQNHNECFVDGNGFVCEQNDLHDDIGALYGEYNITKQTGEEPFGASDLVSDVAEVGVLVPPIDSISTKSVQEVFAENMFDELSEPILSSNKVLITQEDDSLMHVSGEFQVCLEGDFEQKIGCGINEGRALNLPRMFNEMRHSDLIKGSIEKIGAPIEEIALDNSVENNYKFSSYIVHKVHDESIGLRQRVFVKLGSVEKSYFWELVTICASQERFFTISSTIYSEHQPRDRISQDGYELCAGIFSPEQH</sequence>
<comment type="caution">
    <text evidence="1">The sequence shown here is derived from an EMBL/GenBank/DDBJ whole genome shotgun (WGS) entry which is preliminary data.</text>
</comment>
<proteinExistence type="predicted"/>
<organism evidence="1 2">
    <name type="scientific">Saponaria officinalis</name>
    <name type="common">Common soapwort</name>
    <name type="synonym">Lychnis saponaria</name>
    <dbReference type="NCBI Taxonomy" id="3572"/>
    <lineage>
        <taxon>Eukaryota</taxon>
        <taxon>Viridiplantae</taxon>
        <taxon>Streptophyta</taxon>
        <taxon>Embryophyta</taxon>
        <taxon>Tracheophyta</taxon>
        <taxon>Spermatophyta</taxon>
        <taxon>Magnoliopsida</taxon>
        <taxon>eudicotyledons</taxon>
        <taxon>Gunneridae</taxon>
        <taxon>Pentapetalae</taxon>
        <taxon>Caryophyllales</taxon>
        <taxon>Caryophyllaceae</taxon>
        <taxon>Caryophylleae</taxon>
        <taxon>Saponaria</taxon>
    </lineage>
</organism>
<dbReference type="EMBL" id="JBDFQZ010000008">
    <property type="protein sequence ID" value="KAK9697845.1"/>
    <property type="molecule type" value="Genomic_DNA"/>
</dbReference>
<gene>
    <name evidence="1" type="ORF">RND81_08G065100</name>
</gene>
<dbReference type="Proteomes" id="UP001443914">
    <property type="component" value="Unassembled WGS sequence"/>
</dbReference>
<evidence type="ECO:0000313" key="1">
    <source>
        <dbReference type="EMBL" id="KAK9697845.1"/>
    </source>
</evidence>